<proteinExistence type="predicted"/>
<sequence>MYSLRVIFSKVKVALLQLPPYNPSTLLLRLKRHLFYDHLPQSQETKSPRYTTMNTFQKDFKDQLTLTGNKAHFTIAVEGNIGSGKSTLLQHFENLSNCEVYEEPLDKWTNVKGHNALGLLYEDPQRWSFSFNMYAQLTRIQAHMKPHTQAVKIMERSLYSTRYCFVQNDYICKTINGFEFAVLDQYFEYLVNSGRVNLDLIVYLRADPETCLERIKKRSRTEEAGVPLSFLQALHNLHDDWLIHKKYPVPAPVLVLDANYDLDKMKETYNSRSQEILFGRS</sequence>
<accession>A0A0B6Z8N4</accession>
<dbReference type="Gene3D" id="3.40.50.300">
    <property type="entry name" value="P-loop containing nucleotide triphosphate hydrolases"/>
    <property type="match status" value="1"/>
</dbReference>
<reference evidence="2" key="1">
    <citation type="submission" date="2014-12" db="EMBL/GenBank/DDBJ databases">
        <title>Insight into the proteome of Arion vulgaris.</title>
        <authorList>
            <person name="Aradska J."/>
            <person name="Bulat T."/>
            <person name="Smidak R."/>
            <person name="Sarate P."/>
            <person name="Gangsoo J."/>
            <person name="Sialana F."/>
            <person name="Bilban M."/>
            <person name="Lubec G."/>
        </authorList>
    </citation>
    <scope>NUCLEOTIDE SEQUENCE</scope>
    <source>
        <tissue evidence="2">Skin</tissue>
    </source>
</reference>
<dbReference type="Pfam" id="PF01712">
    <property type="entry name" value="dNK"/>
    <property type="match status" value="1"/>
</dbReference>
<dbReference type="EMBL" id="HACG01017451">
    <property type="protein sequence ID" value="CEK64316.1"/>
    <property type="molecule type" value="Transcribed_RNA"/>
</dbReference>
<dbReference type="InterPro" id="IPR031314">
    <property type="entry name" value="DNK_dom"/>
</dbReference>
<dbReference type="CDD" id="cd01673">
    <property type="entry name" value="dNK"/>
    <property type="match status" value="1"/>
</dbReference>
<dbReference type="GO" id="GO:0005739">
    <property type="term" value="C:mitochondrion"/>
    <property type="evidence" value="ECO:0007669"/>
    <property type="project" value="TreeGrafter"/>
</dbReference>
<name>A0A0B6Z8N4_9EUPU</name>
<dbReference type="FunFam" id="3.40.50.300:FF:001571">
    <property type="entry name" value="Deoxynucleoside kinase"/>
    <property type="match status" value="1"/>
</dbReference>
<feature type="domain" description="Deoxynucleoside kinase" evidence="1">
    <location>
        <begin position="75"/>
        <end position="270"/>
    </location>
</feature>
<organism evidence="2">
    <name type="scientific">Arion vulgaris</name>
    <dbReference type="NCBI Taxonomy" id="1028688"/>
    <lineage>
        <taxon>Eukaryota</taxon>
        <taxon>Metazoa</taxon>
        <taxon>Spiralia</taxon>
        <taxon>Lophotrochozoa</taxon>
        <taxon>Mollusca</taxon>
        <taxon>Gastropoda</taxon>
        <taxon>Heterobranchia</taxon>
        <taxon>Euthyneura</taxon>
        <taxon>Panpulmonata</taxon>
        <taxon>Eupulmonata</taxon>
        <taxon>Stylommatophora</taxon>
        <taxon>Helicina</taxon>
        <taxon>Arionoidea</taxon>
        <taxon>Arionidae</taxon>
        <taxon>Arion</taxon>
    </lineage>
</organism>
<dbReference type="AlphaFoldDB" id="A0A0B6Z8N4"/>
<dbReference type="GO" id="GO:0019136">
    <property type="term" value="F:deoxynucleoside kinase activity"/>
    <property type="evidence" value="ECO:0007669"/>
    <property type="project" value="TreeGrafter"/>
</dbReference>
<gene>
    <name evidence="2" type="primary">ORF51371</name>
</gene>
<dbReference type="PANTHER" id="PTHR10513">
    <property type="entry name" value="DEOXYNUCLEOSIDE KINASE"/>
    <property type="match status" value="1"/>
</dbReference>
<dbReference type="PANTHER" id="PTHR10513:SF24">
    <property type="entry name" value="THYMIDINE KINASE 2, MITOCHONDRIAL"/>
    <property type="match status" value="1"/>
</dbReference>
<evidence type="ECO:0000313" key="2">
    <source>
        <dbReference type="EMBL" id="CEK64316.1"/>
    </source>
</evidence>
<evidence type="ECO:0000259" key="1">
    <source>
        <dbReference type="Pfam" id="PF01712"/>
    </source>
</evidence>
<protein>
    <recommendedName>
        <fullName evidence="1">Deoxynucleoside kinase domain-containing protein</fullName>
    </recommendedName>
</protein>
<dbReference type="InterPro" id="IPR050566">
    <property type="entry name" value="Deoxyribonucleoside_kinase"/>
</dbReference>
<dbReference type="SUPFAM" id="SSF52540">
    <property type="entry name" value="P-loop containing nucleoside triphosphate hydrolases"/>
    <property type="match status" value="1"/>
</dbReference>
<dbReference type="InterPro" id="IPR027417">
    <property type="entry name" value="P-loop_NTPase"/>
</dbReference>